<sequence length="105" mass="12135">QIRIRVVFGVCNACAFTFSRIGVLYEEHLPLASNGTVPWYLVLASIQQDFFISYMVMLISILAIDRWIATRFWACYDSYNSFTVGEESELILSHTELFLIVRKCI</sequence>
<keyword evidence="1" id="KW-1133">Transmembrane helix</keyword>
<evidence type="ECO:0000313" key="2">
    <source>
        <dbReference type="EMBL" id="GMT21921.1"/>
    </source>
</evidence>
<evidence type="ECO:0000313" key="3">
    <source>
        <dbReference type="Proteomes" id="UP001432322"/>
    </source>
</evidence>
<dbReference type="AlphaFoldDB" id="A0AAV5VTQ5"/>
<organism evidence="2 3">
    <name type="scientific">Pristionchus fissidentatus</name>
    <dbReference type="NCBI Taxonomy" id="1538716"/>
    <lineage>
        <taxon>Eukaryota</taxon>
        <taxon>Metazoa</taxon>
        <taxon>Ecdysozoa</taxon>
        <taxon>Nematoda</taxon>
        <taxon>Chromadorea</taxon>
        <taxon>Rhabditida</taxon>
        <taxon>Rhabditina</taxon>
        <taxon>Diplogasteromorpha</taxon>
        <taxon>Diplogasteroidea</taxon>
        <taxon>Neodiplogasteridae</taxon>
        <taxon>Pristionchus</taxon>
    </lineage>
</organism>
<gene>
    <name evidence="2" type="ORF">PFISCL1PPCAC_13218</name>
</gene>
<comment type="caution">
    <text evidence="2">The sequence shown here is derived from an EMBL/GenBank/DDBJ whole genome shotgun (WGS) entry which is preliminary data.</text>
</comment>
<feature type="transmembrane region" description="Helical" evidence="1">
    <location>
        <begin position="7"/>
        <end position="25"/>
    </location>
</feature>
<dbReference type="Proteomes" id="UP001432322">
    <property type="component" value="Unassembled WGS sequence"/>
</dbReference>
<keyword evidence="1" id="KW-0472">Membrane</keyword>
<reference evidence="2" key="1">
    <citation type="submission" date="2023-10" db="EMBL/GenBank/DDBJ databases">
        <title>Genome assembly of Pristionchus species.</title>
        <authorList>
            <person name="Yoshida K."/>
            <person name="Sommer R.J."/>
        </authorList>
    </citation>
    <scope>NUCLEOTIDE SEQUENCE</scope>
    <source>
        <strain evidence="2">RS5133</strain>
    </source>
</reference>
<feature type="transmembrane region" description="Helical" evidence="1">
    <location>
        <begin position="37"/>
        <end position="64"/>
    </location>
</feature>
<evidence type="ECO:0000256" key="1">
    <source>
        <dbReference type="SAM" id="Phobius"/>
    </source>
</evidence>
<accession>A0AAV5VTQ5</accession>
<evidence type="ECO:0008006" key="4">
    <source>
        <dbReference type="Google" id="ProtNLM"/>
    </source>
</evidence>
<protein>
    <recommendedName>
        <fullName evidence="4">G protein-coupled receptor</fullName>
    </recommendedName>
</protein>
<name>A0AAV5VTQ5_9BILA</name>
<keyword evidence="3" id="KW-1185">Reference proteome</keyword>
<feature type="non-terminal residue" evidence="2">
    <location>
        <position position="1"/>
    </location>
</feature>
<proteinExistence type="predicted"/>
<keyword evidence="1" id="KW-0812">Transmembrane</keyword>
<dbReference type="EMBL" id="BTSY01000004">
    <property type="protein sequence ID" value="GMT21921.1"/>
    <property type="molecule type" value="Genomic_DNA"/>
</dbReference>